<evidence type="ECO:0000256" key="2">
    <source>
        <dbReference type="ARBA" id="ARBA00022679"/>
    </source>
</evidence>
<evidence type="ECO:0000256" key="7">
    <source>
        <dbReference type="RuleBase" id="RU000304"/>
    </source>
</evidence>
<dbReference type="PROSITE" id="PS00107">
    <property type="entry name" value="PROTEIN_KINASE_ATP"/>
    <property type="match status" value="1"/>
</dbReference>
<evidence type="ECO:0000256" key="6">
    <source>
        <dbReference type="PROSITE-ProRule" id="PRU10141"/>
    </source>
</evidence>
<reference evidence="11" key="1">
    <citation type="submission" date="2025-08" db="UniProtKB">
        <authorList>
            <consortium name="RefSeq"/>
        </authorList>
    </citation>
    <scope>IDENTIFICATION</scope>
</reference>
<dbReference type="GO" id="GO:0004691">
    <property type="term" value="F:cAMP-dependent protein kinase activity"/>
    <property type="evidence" value="ECO:0007669"/>
    <property type="project" value="TreeGrafter"/>
</dbReference>
<feature type="compositionally biased region" description="Acidic residues" evidence="8">
    <location>
        <begin position="342"/>
        <end position="354"/>
    </location>
</feature>
<dbReference type="RefSeq" id="XP_003747919.1">
    <property type="nucleotide sequence ID" value="XM_003747871.1"/>
</dbReference>
<evidence type="ECO:0000259" key="9">
    <source>
        <dbReference type="PROSITE" id="PS50011"/>
    </source>
</evidence>
<dbReference type="InterPro" id="IPR017441">
    <property type="entry name" value="Protein_kinase_ATP_BS"/>
</dbReference>
<dbReference type="PANTHER" id="PTHR24353">
    <property type="entry name" value="CYCLIC NUCLEOTIDE-DEPENDENT PROTEIN KINASE"/>
    <property type="match status" value="1"/>
</dbReference>
<feature type="region of interest" description="Disordered" evidence="8">
    <location>
        <begin position="321"/>
        <end position="354"/>
    </location>
</feature>
<proteinExistence type="inferred from homology"/>
<evidence type="ECO:0000256" key="5">
    <source>
        <dbReference type="ARBA" id="ARBA00022840"/>
    </source>
</evidence>
<dbReference type="InterPro" id="IPR011009">
    <property type="entry name" value="Kinase-like_dom_sf"/>
</dbReference>
<keyword evidence="5 6" id="KW-0067">ATP-binding</keyword>
<dbReference type="PROSITE" id="PS50011">
    <property type="entry name" value="PROTEIN_KINASE_DOM"/>
    <property type="match status" value="1"/>
</dbReference>
<sequence>MRLTRGAAAKRIEDYENEILHADTVFRAEYEANACPRISYREFNLICLIGQGGFGRVYRGIRMENGIEKAYAVKIQVKDYLREGNRLQRAINEKKIHYALRRSRFIVKLFWTCRALSKIYMITEYAQHGDLGQICRTGPLKETTAKEVLGQVVMGIEYIHACNVIHRDLKLANILIFGRGHAKITDFGLAIRGSDDMLRRAGTPGFIAPELLKEEYSLVTEAADWWSLGVVMFMILLGSHPFYEGELNDDRGINEAVRRNQLRDMGMVTPAARAMIIQFLEENPERRLGVTRARVSDVQKHPWFSPDVDFSRFLSDDFEIPQDFEKDPPVHPVTPSAHEFSGEDDGAEAEFNDF</sequence>
<dbReference type="GO" id="GO:0005952">
    <property type="term" value="C:cAMP-dependent protein kinase complex"/>
    <property type="evidence" value="ECO:0007669"/>
    <property type="project" value="TreeGrafter"/>
</dbReference>
<keyword evidence="10" id="KW-1185">Reference proteome</keyword>
<dbReference type="Pfam" id="PF00069">
    <property type="entry name" value="Pkinase"/>
    <property type="match status" value="1"/>
</dbReference>
<dbReference type="AlphaFoldDB" id="A0AAJ6QYE7"/>
<organism evidence="10 11">
    <name type="scientific">Galendromus occidentalis</name>
    <name type="common">western predatory mite</name>
    <dbReference type="NCBI Taxonomy" id="34638"/>
    <lineage>
        <taxon>Eukaryota</taxon>
        <taxon>Metazoa</taxon>
        <taxon>Ecdysozoa</taxon>
        <taxon>Arthropoda</taxon>
        <taxon>Chelicerata</taxon>
        <taxon>Arachnida</taxon>
        <taxon>Acari</taxon>
        <taxon>Parasitiformes</taxon>
        <taxon>Mesostigmata</taxon>
        <taxon>Gamasina</taxon>
        <taxon>Phytoseioidea</taxon>
        <taxon>Phytoseiidae</taxon>
        <taxon>Typhlodrominae</taxon>
        <taxon>Galendromus</taxon>
    </lineage>
</organism>
<dbReference type="SMART" id="SM00220">
    <property type="entry name" value="S_TKc"/>
    <property type="match status" value="1"/>
</dbReference>
<dbReference type="KEGG" id="goe:100898376"/>
<evidence type="ECO:0000256" key="8">
    <source>
        <dbReference type="SAM" id="MobiDB-lite"/>
    </source>
</evidence>
<keyword evidence="4" id="KW-0418">Kinase</keyword>
<dbReference type="GeneID" id="100898376"/>
<evidence type="ECO:0000256" key="4">
    <source>
        <dbReference type="ARBA" id="ARBA00022777"/>
    </source>
</evidence>
<dbReference type="InterPro" id="IPR008271">
    <property type="entry name" value="Ser/Thr_kinase_AS"/>
</dbReference>
<comment type="similarity">
    <text evidence="7">Belongs to the protein kinase superfamily.</text>
</comment>
<dbReference type="PROSITE" id="PS00108">
    <property type="entry name" value="PROTEIN_KINASE_ST"/>
    <property type="match status" value="1"/>
</dbReference>
<evidence type="ECO:0000256" key="1">
    <source>
        <dbReference type="ARBA" id="ARBA00022527"/>
    </source>
</evidence>
<evidence type="ECO:0000313" key="10">
    <source>
        <dbReference type="Proteomes" id="UP000694867"/>
    </source>
</evidence>
<name>A0AAJ6QYE7_9ACAR</name>
<dbReference type="Gene3D" id="3.30.200.20">
    <property type="entry name" value="Phosphorylase Kinase, domain 1"/>
    <property type="match status" value="1"/>
</dbReference>
<dbReference type="Proteomes" id="UP000694867">
    <property type="component" value="Unplaced"/>
</dbReference>
<keyword evidence="3 6" id="KW-0547">Nucleotide-binding</keyword>
<dbReference type="PANTHER" id="PTHR24353:SF37">
    <property type="entry name" value="CAMP-DEPENDENT PROTEIN KINASE CATALYTIC SUBUNIT PRKX"/>
    <property type="match status" value="1"/>
</dbReference>
<feature type="binding site" evidence="6">
    <location>
        <position position="74"/>
    </location>
    <ligand>
        <name>ATP</name>
        <dbReference type="ChEBI" id="CHEBI:30616"/>
    </ligand>
</feature>
<dbReference type="SUPFAM" id="SSF56112">
    <property type="entry name" value="Protein kinase-like (PK-like)"/>
    <property type="match status" value="1"/>
</dbReference>
<feature type="domain" description="Protein kinase" evidence="9">
    <location>
        <begin position="43"/>
        <end position="304"/>
    </location>
</feature>
<dbReference type="InterPro" id="IPR000719">
    <property type="entry name" value="Prot_kinase_dom"/>
</dbReference>
<accession>A0AAJ6QYE7</accession>
<evidence type="ECO:0000313" key="11">
    <source>
        <dbReference type="RefSeq" id="XP_003747919.1"/>
    </source>
</evidence>
<gene>
    <name evidence="11" type="primary">LOC100898376</name>
</gene>
<dbReference type="Gene3D" id="1.10.510.10">
    <property type="entry name" value="Transferase(Phosphotransferase) domain 1"/>
    <property type="match status" value="1"/>
</dbReference>
<dbReference type="GO" id="GO:0005524">
    <property type="term" value="F:ATP binding"/>
    <property type="evidence" value="ECO:0007669"/>
    <property type="project" value="UniProtKB-UniRule"/>
</dbReference>
<evidence type="ECO:0000256" key="3">
    <source>
        <dbReference type="ARBA" id="ARBA00022741"/>
    </source>
</evidence>
<keyword evidence="1 7" id="KW-0723">Serine/threonine-protein kinase</keyword>
<keyword evidence="2" id="KW-0808">Transferase</keyword>
<protein>
    <submittedName>
        <fullName evidence="11">cAMP-dependent protein kinase catalytic subunit gamma-like</fullName>
    </submittedName>
</protein>